<reference evidence="3" key="1">
    <citation type="journal article" date="2019" name="bioRxiv">
        <title>The Genome of the Zebra Mussel, Dreissena polymorpha: A Resource for Invasive Species Research.</title>
        <authorList>
            <person name="McCartney M.A."/>
            <person name="Auch B."/>
            <person name="Kono T."/>
            <person name="Mallez S."/>
            <person name="Zhang Y."/>
            <person name="Obille A."/>
            <person name="Becker A."/>
            <person name="Abrahante J.E."/>
            <person name="Garbe J."/>
            <person name="Badalamenti J.P."/>
            <person name="Herman A."/>
            <person name="Mangelson H."/>
            <person name="Liachko I."/>
            <person name="Sullivan S."/>
            <person name="Sone E.D."/>
            <person name="Koren S."/>
            <person name="Silverstein K.A.T."/>
            <person name="Beckman K.B."/>
            <person name="Gohl D.M."/>
        </authorList>
    </citation>
    <scope>NUCLEOTIDE SEQUENCE</scope>
    <source>
        <strain evidence="3">Duluth1</strain>
        <tissue evidence="3">Whole animal</tissue>
    </source>
</reference>
<evidence type="ECO:0000313" key="4">
    <source>
        <dbReference type="Proteomes" id="UP000828390"/>
    </source>
</evidence>
<evidence type="ECO:0000313" key="3">
    <source>
        <dbReference type="EMBL" id="KAH3709532.1"/>
    </source>
</evidence>
<evidence type="ECO:0000256" key="1">
    <source>
        <dbReference type="SAM" id="MobiDB-lite"/>
    </source>
</evidence>
<dbReference type="Pfam" id="PF10545">
    <property type="entry name" value="MADF_DNA_bdg"/>
    <property type="match status" value="1"/>
</dbReference>
<comment type="caution">
    <text evidence="3">The sequence shown here is derived from an EMBL/GenBank/DDBJ whole genome shotgun (WGS) entry which is preliminary data.</text>
</comment>
<sequence length="406" mass="46152">MLSDVAASSGLSSNRKDFLSTLFHHIKNVTKFHQFPCVECREFSDSPVSKVNVYVQVHRVNLINSSRLKSFQTKIDPIDPIDPSRPKSSKVNPMVKDIQNFAEAFLERYEEGPNFGDARHCAQNWGTKSKTRALPKRCTAEASVASGSELHHATLEIEMQQPPRRSLLSRQLNQWSQDQPDNEEIQPGDDQPEEGRATAGAEGNDNPQKKSRRKAILLDNDTQEQLIEWVREHELLWRKGATDYTDTKKKTELWTRKARELNIEEGAEVLRTWWKSARDLHVMLICKKSGKAAANLTDRELFIQRNCAFLHKEVKYRKGQPLRNIPLTQENLPNQPPKAQPSASTSILRQPSHDVEEQEEDHGSLSLTETQAPLTRSQGTHLHYLSPPPQPDHAVPQPDPSLKTPL</sequence>
<name>A0A9D4BUN4_DREPO</name>
<accession>A0A9D4BUN4</accession>
<reference evidence="3" key="2">
    <citation type="submission" date="2020-11" db="EMBL/GenBank/DDBJ databases">
        <authorList>
            <person name="McCartney M.A."/>
            <person name="Auch B."/>
            <person name="Kono T."/>
            <person name="Mallez S."/>
            <person name="Becker A."/>
            <person name="Gohl D.M."/>
            <person name="Silverstein K.A.T."/>
            <person name="Koren S."/>
            <person name="Bechman K.B."/>
            <person name="Herman A."/>
            <person name="Abrahante J.E."/>
            <person name="Garbe J."/>
        </authorList>
    </citation>
    <scope>NUCLEOTIDE SEQUENCE</scope>
    <source>
        <strain evidence="3">Duluth1</strain>
        <tissue evidence="3">Whole animal</tissue>
    </source>
</reference>
<dbReference type="EMBL" id="JAIWYP010000014">
    <property type="protein sequence ID" value="KAH3709532.1"/>
    <property type="molecule type" value="Genomic_DNA"/>
</dbReference>
<keyword evidence="4" id="KW-1185">Reference proteome</keyword>
<feature type="domain" description="MADF" evidence="2">
    <location>
        <begin position="225"/>
        <end position="315"/>
    </location>
</feature>
<dbReference type="Proteomes" id="UP000828390">
    <property type="component" value="Unassembled WGS sequence"/>
</dbReference>
<dbReference type="PROSITE" id="PS51029">
    <property type="entry name" value="MADF"/>
    <property type="match status" value="1"/>
</dbReference>
<feature type="compositionally biased region" description="Acidic residues" evidence="1">
    <location>
        <begin position="180"/>
        <end position="192"/>
    </location>
</feature>
<organism evidence="3 4">
    <name type="scientific">Dreissena polymorpha</name>
    <name type="common">Zebra mussel</name>
    <name type="synonym">Mytilus polymorpha</name>
    <dbReference type="NCBI Taxonomy" id="45954"/>
    <lineage>
        <taxon>Eukaryota</taxon>
        <taxon>Metazoa</taxon>
        <taxon>Spiralia</taxon>
        <taxon>Lophotrochozoa</taxon>
        <taxon>Mollusca</taxon>
        <taxon>Bivalvia</taxon>
        <taxon>Autobranchia</taxon>
        <taxon>Heteroconchia</taxon>
        <taxon>Euheterodonta</taxon>
        <taxon>Imparidentia</taxon>
        <taxon>Neoheterodontei</taxon>
        <taxon>Myida</taxon>
        <taxon>Dreissenoidea</taxon>
        <taxon>Dreissenidae</taxon>
        <taxon>Dreissena</taxon>
    </lineage>
</organism>
<feature type="region of interest" description="Disordered" evidence="1">
    <location>
        <begin position="327"/>
        <end position="406"/>
    </location>
</feature>
<feature type="compositionally biased region" description="Polar residues" evidence="1">
    <location>
        <begin position="365"/>
        <end position="380"/>
    </location>
</feature>
<feature type="region of interest" description="Disordered" evidence="1">
    <location>
        <begin position="162"/>
        <end position="213"/>
    </location>
</feature>
<protein>
    <recommendedName>
        <fullName evidence="2">MADF domain-containing protein</fullName>
    </recommendedName>
</protein>
<evidence type="ECO:0000259" key="2">
    <source>
        <dbReference type="PROSITE" id="PS51029"/>
    </source>
</evidence>
<dbReference type="AlphaFoldDB" id="A0A9D4BUN4"/>
<feature type="compositionally biased region" description="Polar residues" evidence="1">
    <location>
        <begin position="168"/>
        <end position="179"/>
    </location>
</feature>
<gene>
    <name evidence="3" type="ORF">DPMN_068995</name>
</gene>
<dbReference type="InterPro" id="IPR006578">
    <property type="entry name" value="MADF-dom"/>
</dbReference>
<proteinExistence type="predicted"/>